<comment type="caution">
    <text evidence="2">The sequence shown here is derived from an EMBL/GenBank/DDBJ whole genome shotgun (WGS) entry which is preliminary data.</text>
</comment>
<feature type="compositionally biased region" description="Basic and acidic residues" evidence="1">
    <location>
        <begin position="200"/>
        <end position="210"/>
    </location>
</feature>
<keyword evidence="3" id="KW-1185">Reference proteome</keyword>
<feature type="region of interest" description="Disordered" evidence="1">
    <location>
        <begin position="86"/>
        <end position="257"/>
    </location>
</feature>
<proteinExistence type="predicted"/>
<feature type="compositionally biased region" description="Basic and acidic residues" evidence="1">
    <location>
        <begin position="133"/>
        <end position="161"/>
    </location>
</feature>
<gene>
    <name evidence="2" type="ORF">RF11_11256</name>
</gene>
<dbReference type="AlphaFoldDB" id="A0A0C2MHM4"/>
<sequence>MRKLFYQRRGMNNPDKISEDNVGSKRSVEDDDSLTKKQSGSLNGNENTSDEDEQTGPSPFDIIISGLHSDLSQLATTELPEIDNSIIMVPSPAESTPVIGPTTTIGIEETENNQKLNKLPDIDTFSTQNSSESSKKDNKFENVTPPDKDSKTGKRTAEKIHGQKANQSQCKSSLSGNGRDSEISQTKEKLIASVLNPVHQNHEENLEKKNRYSHQRNENPTNISTSIPENHPDTSSDNSHLANNFRDVYAKYNSNGS</sequence>
<dbReference type="Proteomes" id="UP000031668">
    <property type="component" value="Unassembled WGS sequence"/>
</dbReference>
<feature type="compositionally biased region" description="Polar residues" evidence="1">
    <location>
        <begin position="218"/>
        <end position="242"/>
    </location>
</feature>
<feature type="compositionally biased region" description="Polar residues" evidence="1">
    <location>
        <begin position="164"/>
        <end position="178"/>
    </location>
</feature>
<dbReference type="EMBL" id="JWZT01005374">
    <property type="protein sequence ID" value="KII61171.1"/>
    <property type="molecule type" value="Genomic_DNA"/>
</dbReference>
<evidence type="ECO:0000313" key="2">
    <source>
        <dbReference type="EMBL" id="KII61171.1"/>
    </source>
</evidence>
<reference evidence="2 3" key="1">
    <citation type="journal article" date="2014" name="Genome Biol. Evol.">
        <title>The genome of the myxosporean Thelohanellus kitauei shows adaptations to nutrient acquisition within its fish host.</title>
        <authorList>
            <person name="Yang Y."/>
            <person name="Xiong J."/>
            <person name="Zhou Z."/>
            <person name="Huo F."/>
            <person name="Miao W."/>
            <person name="Ran C."/>
            <person name="Liu Y."/>
            <person name="Zhang J."/>
            <person name="Feng J."/>
            <person name="Wang M."/>
            <person name="Wang M."/>
            <person name="Wang L."/>
            <person name="Yao B."/>
        </authorList>
    </citation>
    <scope>NUCLEOTIDE SEQUENCE [LARGE SCALE GENOMIC DNA]</scope>
    <source>
        <strain evidence="2">Wuqing</strain>
    </source>
</reference>
<feature type="region of interest" description="Disordered" evidence="1">
    <location>
        <begin position="1"/>
        <end position="64"/>
    </location>
</feature>
<evidence type="ECO:0000256" key="1">
    <source>
        <dbReference type="SAM" id="MobiDB-lite"/>
    </source>
</evidence>
<organism evidence="2 3">
    <name type="scientific">Thelohanellus kitauei</name>
    <name type="common">Myxosporean</name>
    <dbReference type="NCBI Taxonomy" id="669202"/>
    <lineage>
        <taxon>Eukaryota</taxon>
        <taxon>Metazoa</taxon>
        <taxon>Cnidaria</taxon>
        <taxon>Myxozoa</taxon>
        <taxon>Myxosporea</taxon>
        <taxon>Bivalvulida</taxon>
        <taxon>Platysporina</taxon>
        <taxon>Myxobolidae</taxon>
        <taxon>Thelohanellus</taxon>
    </lineage>
</organism>
<name>A0A0C2MHM4_THEKT</name>
<protein>
    <submittedName>
        <fullName evidence="2">Uncharacterized protein</fullName>
    </submittedName>
</protein>
<feature type="compositionally biased region" description="Polar residues" evidence="1">
    <location>
        <begin position="36"/>
        <end position="47"/>
    </location>
</feature>
<feature type="compositionally biased region" description="Low complexity" evidence="1">
    <location>
        <begin position="96"/>
        <end position="107"/>
    </location>
</feature>
<feature type="compositionally biased region" description="Basic and acidic residues" evidence="1">
    <location>
        <begin position="16"/>
        <end position="28"/>
    </location>
</feature>
<evidence type="ECO:0000313" key="3">
    <source>
        <dbReference type="Proteomes" id="UP000031668"/>
    </source>
</evidence>
<feature type="compositionally biased region" description="Basic and acidic residues" evidence="1">
    <location>
        <begin position="179"/>
        <end position="190"/>
    </location>
</feature>
<accession>A0A0C2MHM4</accession>